<keyword evidence="1 6" id="KW-0732">Signal</keyword>
<evidence type="ECO:0000256" key="7">
    <source>
        <dbReference type="SAM" id="MobiDB-lite"/>
    </source>
</evidence>
<comment type="subunit">
    <text evidence="6">Part of the Bam complex.</text>
</comment>
<comment type="function">
    <text evidence="6">Part of the outer membrane protein assembly complex, which is involved in assembly and insertion of beta-barrel proteins into the outer membrane.</text>
</comment>
<proteinExistence type="inferred from homology"/>
<feature type="region of interest" description="Disordered" evidence="7">
    <location>
        <begin position="271"/>
        <end position="295"/>
    </location>
</feature>
<dbReference type="HAMAP" id="MF_00922">
    <property type="entry name" value="OM_assembly_BamD"/>
    <property type="match status" value="1"/>
</dbReference>
<reference evidence="10 11" key="1">
    <citation type="submission" date="2024-09" db="EMBL/GenBank/DDBJ databases">
        <authorList>
            <person name="Sun Q."/>
            <person name="Mori K."/>
        </authorList>
    </citation>
    <scope>NUCLEOTIDE SEQUENCE [LARGE SCALE GENOMIC DNA]</scope>
    <source>
        <strain evidence="10 11">ATCC 51285</strain>
    </source>
</reference>
<feature type="compositionally biased region" description="Polar residues" evidence="7">
    <location>
        <begin position="282"/>
        <end position="294"/>
    </location>
</feature>
<comment type="subcellular location">
    <subcellularLocation>
        <location evidence="6">Cell outer membrane</location>
        <topology evidence="6">Lipid-anchor</topology>
    </subcellularLocation>
</comment>
<evidence type="ECO:0000256" key="5">
    <source>
        <dbReference type="ARBA" id="ARBA00023288"/>
    </source>
</evidence>
<organism evidence="10 11">
    <name type="scientific">Balneatrix alpica</name>
    <dbReference type="NCBI Taxonomy" id="75684"/>
    <lineage>
        <taxon>Bacteria</taxon>
        <taxon>Pseudomonadati</taxon>
        <taxon>Pseudomonadota</taxon>
        <taxon>Gammaproteobacteria</taxon>
        <taxon>Oceanospirillales</taxon>
        <taxon>Balneatrichaceae</taxon>
        <taxon>Balneatrix</taxon>
    </lineage>
</organism>
<feature type="signal peptide" evidence="8">
    <location>
        <begin position="1"/>
        <end position="22"/>
    </location>
</feature>
<keyword evidence="3 6" id="KW-0564">Palmitate</keyword>
<evidence type="ECO:0000256" key="8">
    <source>
        <dbReference type="SAM" id="SignalP"/>
    </source>
</evidence>
<dbReference type="InterPro" id="IPR017689">
    <property type="entry name" value="BamD"/>
</dbReference>
<evidence type="ECO:0000256" key="2">
    <source>
        <dbReference type="ARBA" id="ARBA00023136"/>
    </source>
</evidence>
<dbReference type="InterPro" id="IPR039565">
    <property type="entry name" value="BamD-like"/>
</dbReference>
<dbReference type="InterPro" id="IPR011990">
    <property type="entry name" value="TPR-like_helical_dom_sf"/>
</dbReference>
<keyword evidence="4 6" id="KW-0998">Cell outer membrane</keyword>
<evidence type="ECO:0000256" key="6">
    <source>
        <dbReference type="HAMAP-Rule" id="MF_00922"/>
    </source>
</evidence>
<protein>
    <recommendedName>
        <fullName evidence="6">Outer membrane protein assembly factor BamD</fullName>
    </recommendedName>
</protein>
<dbReference type="Pfam" id="PF13525">
    <property type="entry name" value="YfiO"/>
    <property type="match status" value="1"/>
</dbReference>
<gene>
    <name evidence="6" type="primary">bamD</name>
    <name evidence="10" type="ORF">ACFFLH_10325</name>
</gene>
<keyword evidence="5 6" id="KW-0449">Lipoprotein</keyword>
<sequence length="308" mass="34933">MRYSKYLLAPVLAFALAGCSLWDSKEPDYPEQVLYEKATTALDNSLWDESAKWYEKLEARYPFGRYSEQAQLELMYAYYKQGKVAATQAAADRFIRLFPNSDYVDYAYYLRGLTAFEEDQSIIDRFLPTDESRRDAGAAKASYDDFATLVRLYPDSPYAADARNRMVYLRNRLAKYEIHVARFYMKRGAFLAAANRGRYVVENFQESTSVPDGLAMMIAAYTALGSTDLANSAQQVLDLNYPGYEKDVLDDSTVFDRYTLGVFQKGDARPDLPSRVKAGTSLPAQESDASQSSGAKPWYHRATFGIFE</sequence>
<dbReference type="PROSITE" id="PS51257">
    <property type="entry name" value="PROKAR_LIPOPROTEIN"/>
    <property type="match status" value="1"/>
</dbReference>
<comment type="similarity">
    <text evidence="6">Belongs to the BamD family.</text>
</comment>
<evidence type="ECO:0000259" key="9">
    <source>
        <dbReference type="Pfam" id="PF13525"/>
    </source>
</evidence>
<feature type="domain" description="Outer membrane lipoprotein BamD-like" evidence="9">
    <location>
        <begin position="28"/>
        <end position="234"/>
    </location>
</feature>
<keyword evidence="11" id="KW-1185">Reference proteome</keyword>
<dbReference type="SUPFAM" id="SSF48452">
    <property type="entry name" value="TPR-like"/>
    <property type="match status" value="1"/>
</dbReference>
<dbReference type="EMBL" id="JBHLZN010000003">
    <property type="protein sequence ID" value="MFB9886809.1"/>
    <property type="molecule type" value="Genomic_DNA"/>
</dbReference>
<evidence type="ECO:0000256" key="3">
    <source>
        <dbReference type="ARBA" id="ARBA00023139"/>
    </source>
</evidence>
<feature type="chain" id="PRO_5045769242" description="Outer membrane protein assembly factor BamD" evidence="8">
    <location>
        <begin position="23"/>
        <end position="308"/>
    </location>
</feature>
<name>A0ABV5ZBZ6_9GAMM</name>
<dbReference type="Proteomes" id="UP001589628">
    <property type="component" value="Unassembled WGS sequence"/>
</dbReference>
<dbReference type="NCBIfam" id="TIGR03302">
    <property type="entry name" value="OM_YfiO"/>
    <property type="match status" value="1"/>
</dbReference>
<dbReference type="RefSeq" id="WP_027312352.1">
    <property type="nucleotide sequence ID" value="NZ_JBHLZN010000003.1"/>
</dbReference>
<dbReference type="PANTHER" id="PTHR37423:SF1">
    <property type="entry name" value="OUTER MEMBRANE PROTEIN ASSEMBLY FACTOR BAMD"/>
    <property type="match status" value="1"/>
</dbReference>
<evidence type="ECO:0000313" key="10">
    <source>
        <dbReference type="EMBL" id="MFB9886809.1"/>
    </source>
</evidence>
<dbReference type="PANTHER" id="PTHR37423">
    <property type="entry name" value="SOLUBLE LYTIC MUREIN TRANSGLYCOSYLASE-RELATED"/>
    <property type="match status" value="1"/>
</dbReference>
<evidence type="ECO:0000313" key="11">
    <source>
        <dbReference type="Proteomes" id="UP001589628"/>
    </source>
</evidence>
<dbReference type="CDD" id="cd15830">
    <property type="entry name" value="BamD"/>
    <property type="match status" value="1"/>
</dbReference>
<evidence type="ECO:0000256" key="1">
    <source>
        <dbReference type="ARBA" id="ARBA00022729"/>
    </source>
</evidence>
<evidence type="ECO:0000256" key="4">
    <source>
        <dbReference type="ARBA" id="ARBA00023237"/>
    </source>
</evidence>
<keyword evidence="2 6" id="KW-0472">Membrane</keyword>
<dbReference type="Gene3D" id="1.25.40.10">
    <property type="entry name" value="Tetratricopeptide repeat domain"/>
    <property type="match status" value="1"/>
</dbReference>
<comment type="caution">
    <text evidence="10">The sequence shown here is derived from an EMBL/GenBank/DDBJ whole genome shotgun (WGS) entry which is preliminary data.</text>
</comment>
<accession>A0ABV5ZBZ6</accession>